<reference evidence="8 9" key="2">
    <citation type="journal article" date="2010" name="Nucleic Acids Res.">
        <title>BeetleBase in 2010: revisions to provide comprehensive genomic information for Tribolium castaneum.</title>
        <authorList>
            <person name="Kim H.S."/>
            <person name="Murphy T."/>
            <person name="Xia J."/>
            <person name="Caragea D."/>
            <person name="Park Y."/>
            <person name="Beeman R.W."/>
            <person name="Lorenzen M.D."/>
            <person name="Butcher S."/>
            <person name="Manak J.R."/>
            <person name="Brown S.J."/>
        </authorList>
    </citation>
    <scope>GENOME REANNOTATION</scope>
    <source>
        <strain evidence="8 9">Georgia GA2</strain>
    </source>
</reference>
<organism evidence="8 9">
    <name type="scientific">Tribolium castaneum</name>
    <name type="common">Red flour beetle</name>
    <dbReference type="NCBI Taxonomy" id="7070"/>
    <lineage>
        <taxon>Eukaryota</taxon>
        <taxon>Metazoa</taxon>
        <taxon>Ecdysozoa</taxon>
        <taxon>Arthropoda</taxon>
        <taxon>Hexapoda</taxon>
        <taxon>Insecta</taxon>
        <taxon>Pterygota</taxon>
        <taxon>Neoptera</taxon>
        <taxon>Endopterygota</taxon>
        <taxon>Coleoptera</taxon>
        <taxon>Polyphaga</taxon>
        <taxon>Cucujiformia</taxon>
        <taxon>Tenebrionidae</taxon>
        <taxon>Tenebrionidae incertae sedis</taxon>
        <taxon>Tribolium</taxon>
    </lineage>
</organism>
<dbReference type="GO" id="GO:0003677">
    <property type="term" value="F:DNA binding"/>
    <property type="evidence" value="ECO:0007669"/>
    <property type="project" value="UniProtKB-UniRule"/>
</dbReference>
<dbReference type="KEGG" id="tca:103314715"/>
<keyword evidence="9" id="KW-1185">Reference proteome</keyword>
<sequence length="246" mass="28663">MSGTVCSVAVCKSNFRRAKREGELIRFFTFPKNPEICKEWERRCYRKDPWSSKNKRICSKHFTDKDYQDRLQAQLLNLRPQKLKPTAVPSLHLLPETTSHLELSKSNEKKLVKKNRKQIFDKVPVREDKPIPESASVEIEEDFSNNSECEVDILKNKMNILVKENGKLKKLLEEKNQQVTLLQQKLNELESLISRKNVSNFEENTSPNQLDIVLKKIKNTQKVIEGLTKSQGVRSSSRKRKLTNKK</sequence>
<evidence type="ECO:0000256" key="4">
    <source>
        <dbReference type="ARBA" id="ARBA00023125"/>
    </source>
</evidence>
<dbReference type="OMA" id="AINGCES"/>
<evidence type="ECO:0000256" key="5">
    <source>
        <dbReference type="PROSITE-ProRule" id="PRU00309"/>
    </source>
</evidence>
<evidence type="ECO:0000256" key="6">
    <source>
        <dbReference type="SAM" id="Coils"/>
    </source>
</evidence>
<keyword evidence="2 5" id="KW-0863">Zinc-finger</keyword>
<feature type="domain" description="THAP-type" evidence="7">
    <location>
        <begin position="1"/>
        <end position="92"/>
    </location>
</feature>
<accession>D6X1G7</accession>
<dbReference type="InterPro" id="IPR038441">
    <property type="entry name" value="THAP_Znf_sf"/>
</dbReference>
<evidence type="ECO:0000313" key="9">
    <source>
        <dbReference type="Proteomes" id="UP000007266"/>
    </source>
</evidence>
<dbReference type="AlphaFoldDB" id="D6X1G7"/>
<evidence type="ECO:0000313" key="8">
    <source>
        <dbReference type="EMBL" id="EFA09495.1"/>
    </source>
</evidence>
<dbReference type="PANTHER" id="PTHR46927:SF3">
    <property type="entry name" value="THAP-TYPE DOMAIN-CONTAINING PROTEIN"/>
    <property type="match status" value="1"/>
</dbReference>
<dbReference type="Gene3D" id="6.20.210.20">
    <property type="entry name" value="THAP domain"/>
    <property type="match status" value="1"/>
</dbReference>
<dbReference type="InParanoid" id="D6X1G7"/>
<evidence type="ECO:0000256" key="1">
    <source>
        <dbReference type="ARBA" id="ARBA00022723"/>
    </source>
</evidence>
<dbReference type="Proteomes" id="UP000007266">
    <property type="component" value="Linkage group 9"/>
</dbReference>
<keyword evidence="4 5" id="KW-0238">DNA-binding</keyword>
<reference evidence="8 9" key="1">
    <citation type="journal article" date="2008" name="Nature">
        <title>The genome of the model beetle and pest Tribolium castaneum.</title>
        <authorList>
            <consortium name="Tribolium Genome Sequencing Consortium"/>
            <person name="Richards S."/>
            <person name="Gibbs R.A."/>
            <person name="Weinstock G.M."/>
            <person name="Brown S.J."/>
            <person name="Denell R."/>
            <person name="Beeman R.W."/>
            <person name="Gibbs R."/>
            <person name="Beeman R.W."/>
            <person name="Brown S.J."/>
            <person name="Bucher G."/>
            <person name="Friedrich M."/>
            <person name="Grimmelikhuijzen C.J."/>
            <person name="Klingler M."/>
            <person name="Lorenzen M."/>
            <person name="Richards S."/>
            <person name="Roth S."/>
            <person name="Schroder R."/>
            <person name="Tautz D."/>
            <person name="Zdobnov E.M."/>
            <person name="Muzny D."/>
            <person name="Gibbs R.A."/>
            <person name="Weinstock G.M."/>
            <person name="Attaway T."/>
            <person name="Bell S."/>
            <person name="Buhay C.J."/>
            <person name="Chandrabose M.N."/>
            <person name="Chavez D."/>
            <person name="Clerk-Blankenburg K.P."/>
            <person name="Cree A."/>
            <person name="Dao M."/>
            <person name="Davis C."/>
            <person name="Chacko J."/>
            <person name="Dinh H."/>
            <person name="Dugan-Rocha S."/>
            <person name="Fowler G."/>
            <person name="Garner T.T."/>
            <person name="Garnes J."/>
            <person name="Gnirke A."/>
            <person name="Hawes A."/>
            <person name="Hernandez J."/>
            <person name="Hines S."/>
            <person name="Holder M."/>
            <person name="Hume J."/>
            <person name="Jhangiani S.N."/>
            <person name="Joshi V."/>
            <person name="Khan Z.M."/>
            <person name="Jackson L."/>
            <person name="Kovar C."/>
            <person name="Kowis A."/>
            <person name="Lee S."/>
            <person name="Lewis L.R."/>
            <person name="Margolis J."/>
            <person name="Morgan M."/>
            <person name="Nazareth L.V."/>
            <person name="Nguyen N."/>
            <person name="Okwuonu G."/>
            <person name="Parker D."/>
            <person name="Richards S."/>
            <person name="Ruiz S.J."/>
            <person name="Santibanez J."/>
            <person name="Savard J."/>
            <person name="Scherer S.E."/>
            <person name="Schneider B."/>
            <person name="Sodergren E."/>
            <person name="Tautz D."/>
            <person name="Vattahil S."/>
            <person name="Villasana D."/>
            <person name="White C.S."/>
            <person name="Wright R."/>
            <person name="Park Y."/>
            <person name="Beeman R.W."/>
            <person name="Lord J."/>
            <person name="Oppert B."/>
            <person name="Lorenzen M."/>
            <person name="Brown S."/>
            <person name="Wang L."/>
            <person name="Savard J."/>
            <person name="Tautz D."/>
            <person name="Richards S."/>
            <person name="Weinstock G."/>
            <person name="Gibbs R.A."/>
            <person name="Liu Y."/>
            <person name="Worley K."/>
            <person name="Weinstock G."/>
            <person name="Elsik C.G."/>
            <person name="Reese J.T."/>
            <person name="Elhaik E."/>
            <person name="Landan G."/>
            <person name="Graur D."/>
            <person name="Arensburger P."/>
            <person name="Atkinson P."/>
            <person name="Beeman R.W."/>
            <person name="Beidler J."/>
            <person name="Brown S.J."/>
            <person name="Demuth J.P."/>
            <person name="Drury D.W."/>
            <person name="Du Y.Z."/>
            <person name="Fujiwara H."/>
            <person name="Lorenzen M."/>
            <person name="Maselli V."/>
            <person name="Osanai M."/>
            <person name="Park Y."/>
            <person name="Robertson H.M."/>
            <person name="Tu Z."/>
            <person name="Wang J.J."/>
            <person name="Wang S."/>
            <person name="Richards S."/>
            <person name="Song H."/>
            <person name="Zhang L."/>
            <person name="Sodergren E."/>
            <person name="Werner D."/>
            <person name="Stanke M."/>
            <person name="Morgenstern B."/>
            <person name="Solovyev V."/>
            <person name="Kosarev P."/>
            <person name="Brown G."/>
            <person name="Chen H.C."/>
            <person name="Ermolaeva O."/>
            <person name="Hlavina W."/>
            <person name="Kapustin Y."/>
            <person name="Kiryutin B."/>
            <person name="Kitts P."/>
            <person name="Maglott D."/>
            <person name="Pruitt K."/>
            <person name="Sapojnikov V."/>
            <person name="Souvorov A."/>
            <person name="Mackey A.J."/>
            <person name="Waterhouse R.M."/>
            <person name="Wyder S."/>
            <person name="Zdobnov E.M."/>
            <person name="Zdobnov E.M."/>
            <person name="Wyder S."/>
            <person name="Kriventseva E.V."/>
            <person name="Kadowaki T."/>
            <person name="Bork P."/>
            <person name="Aranda M."/>
            <person name="Bao R."/>
            <person name="Beermann A."/>
            <person name="Berns N."/>
            <person name="Bolognesi R."/>
            <person name="Bonneton F."/>
            <person name="Bopp D."/>
            <person name="Brown S.J."/>
            <person name="Bucher G."/>
            <person name="Butts T."/>
            <person name="Chaumot A."/>
            <person name="Denell R.E."/>
            <person name="Ferrier D.E."/>
            <person name="Friedrich M."/>
            <person name="Gordon C.M."/>
            <person name="Jindra M."/>
            <person name="Klingler M."/>
            <person name="Lan Q."/>
            <person name="Lattorff H.M."/>
            <person name="Laudet V."/>
            <person name="von Levetsow C."/>
            <person name="Liu Z."/>
            <person name="Lutz R."/>
            <person name="Lynch J.A."/>
            <person name="da Fonseca R.N."/>
            <person name="Posnien N."/>
            <person name="Reuter R."/>
            <person name="Roth S."/>
            <person name="Savard J."/>
            <person name="Schinko J.B."/>
            <person name="Schmitt C."/>
            <person name="Schoppmeier M."/>
            <person name="Schroder R."/>
            <person name="Shippy T.D."/>
            <person name="Simonnet F."/>
            <person name="Marques-Souza H."/>
            <person name="Tautz D."/>
            <person name="Tomoyasu Y."/>
            <person name="Trauner J."/>
            <person name="Van der Zee M."/>
            <person name="Vervoort M."/>
            <person name="Wittkopp N."/>
            <person name="Wimmer E.A."/>
            <person name="Yang X."/>
            <person name="Jones A.K."/>
            <person name="Sattelle D.B."/>
            <person name="Ebert P.R."/>
            <person name="Nelson D."/>
            <person name="Scott J.G."/>
            <person name="Beeman R.W."/>
            <person name="Muthukrishnan S."/>
            <person name="Kramer K.J."/>
            <person name="Arakane Y."/>
            <person name="Beeman R.W."/>
            <person name="Zhu Q."/>
            <person name="Hogenkamp D."/>
            <person name="Dixit R."/>
            <person name="Oppert B."/>
            <person name="Jiang H."/>
            <person name="Zou Z."/>
            <person name="Marshall J."/>
            <person name="Elpidina E."/>
            <person name="Vinokurov K."/>
            <person name="Oppert C."/>
            <person name="Zou Z."/>
            <person name="Evans J."/>
            <person name="Lu Z."/>
            <person name="Zhao P."/>
            <person name="Sumathipala N."/>
            <person name="Altincicek B."/>
            <person name="Vilcinskas A."/>
            <person name="Williams M."/>
            <person name="Hultmark D."/>
            <person name="Hetru C."/>
            <person name="Jiang H."/>
            <person name="Grimmelikhuijzen C.J."/>
            <person name="Hauser F."/>
            <person name="Cazzamali G."/>
            <person name="Williamson M."/>
            <person name="Park Y."/>
            <person name="Li B."/>
            <person name="Tanaka Y."/>
            <person name="Predel R."/>
            <person name="Neupert S."/>
            <person name="Schachtner J."/>
            <person name="Verleyen P."/>
            <person name="Raible F."/>
            <person name="Bork P."/>
            <person name="Friedrich M."/>
            <person name="Walden K.K."/>
            <person name="Robertson H.M."/>
            <person name="Angeli S."/>
            <person name="Foret S."/>
            <person name="Bucher G."/>
            <person name="Schuetz S."/>
            <person name="Maleszka R."/>
            <person name="Wimmer E.A."/>
            <person name="Beeman R.W."/>
            <person name="Lorenzen M."/>
            <person name="Tomoyasu Y."/>
            <person name="Miller S.C."/>
            <person name="Grossmann D."/>
            <person name="Bucher G."/>
        </authorList>
    </citation>
    <scope>NUCLEOTIDE SEQUENCE [LARGE SCALE GENOMIC DNA]</scope>
    <source>
        <strain evidence="8 9">Georgia GA2</strain>
    </source>
</reference>
<keyword evidence="3" id="KW-0862">Zinc</keyword>
<evidence type="ECO:0000256" key="3">
    <source>
        <dbReference type="ARBA" id="ARBA00022833"/>
    </source>
</evidence>
<name>D6X1G7_TRICA</name>
<dbReference type="PhylomeDB" id="D6X1G7"/>
<dbReference type="Pfam" id="PF05485">
    <property type="entry name" value="THAP"/>
    <property type="match status" value="1"/>
</dbReference>
<dbReference type="SMART" id="SM00692">
    <property type="entry name" value="DM3"/>
    <property type="match status" value="1"/>
</dbReference>
<keyword evidence="6" id="KW-0175">Coiled coil</keyword>
<keyword evidence="1" id="KW-0479">Metal-binding</keyword>
<dbReference type="STRING" id="7070.D6X1G7"/>
<dbReference type="InterPro" id="IPR052224">
    <property type="entry name" value="THAP_domain_protein"/>
</dbReference>
<dbReference type="HOGENOM" id="CLU_1130354_0_0_1"/>
<evidence type="ECO:0000256" key="2">
    <source>
        <dbReference type="ARBA" id="ARBA00022771"/>
    </source>
</evidence>
<protein>
    <recommendedName>
        <fullName evidence="7">THAP-type domain-containing protein</fullName>
    </recommendedName>
</protein>
<dbReference type="OrthoDB" id="7331812at2759"/>
<dbReference type="SMART" id="SM00980">
    <property type="entry name" value="THAP"/>
    <property type="match status" value="1"/>
</dbReference>
<evidence type="ECO:0000259" key="7">
    <source>
        <dbReference type="PROSITE" id="PS50950"/>
    </source>
</evidence>
<feature type="coiled-coil region" evidence="6">
    <location>
        <begin position="158"/>
        <end position="192"/>
    </location>
</feature>
<proteinExistence type="predicted"/>
<dbReference type="EMBL" id="KQ971371">
    <property type="protein sequence ID" value="EFA09495.1"/>
    <property type="molecule type" value="Genomic_DNA"/>
</dbReference>
<dbReference type="InterPro" id="IPR006612">
    <property type="entry name" value="THAP_Znf"/>
</dbReference>
<dbReference type="SUPFAM" id="SSF57716">
    <property type="entry name" value="Glucocorticoid receptor-like (DNA-binding domain)"/>
    <property type="match status" value="1"/>
</dbReference>
<dbReference type="GO" id="GO:0008270">
    <property type="term" value="F:zinc ion binding"/>
    <property type="evidence" value="ECO:0007669"/>
    <property type="project" value="UniProtKB-KW"/>
</dbReference>
<gene>
    <name evidence="8" type="primary">AUGUSTUS-3.0.2_10989</name>
    <name evidence="8" type="ORF">TcasGA2_TC010989</name>
</gene>
<dbReference type="PROSITE" id="PS50950">
    <property type="entry name" value="ZF_THAP"/>
    <property type="match status" value="1"/>
</dbReference>
<dbReference type="PANTHER" id="PTHR46927">
    <property type="entry name" value="AGAP005574-PA"/>
    <property type="match status" value="1"/>
</dbReference>